<organism evidence="5">
    <name type="scientific">Echinostoma caproni</name>
    <dbReference type="NCBI Taxonomy" id="27848"/>
    <lineage>
        <taxon>Eukaryota</taxon>
        <taxon>Metazoa</taxon>
        <taxon>Spiralia</taxon>
        <taxon>Lophotrochozoa</taxon>
        <taxon>Platyhelminthes</taxon>
        <taxon>Trematoda</taxon>
        <taxon>Digenea</taxon>
        <taxon>Plagiorchiida</taxon>
        <taxon>Echinostomata</taxon>
        <taxon>Echinostomatoidea</taxon>
        <taxon>Echinostomatidae</taxon>
        <taxon>Echinostoma</taxon>
    </lineage>
</organism>
<feature type="transmembrane region" description="Helical" evidence="1">
    <location>
        <begin position="544"/>
        <end position="563"/>
    </location>
</feature>
<evidence type="ECO:0000313" key="5">
    <source>
        <dbReference type="WBParaSite" id="ECPE_0001444901-mRNA-1"/>
    </source>
</evidence>
<reference evidence="3 4" key="2">
    <citation type="submission" date="2018-11" db="EMBL/GenBank/DDBJ databases">
        <authorList>
            <consortium name="Pathogen Informatics"/>
        </authorList>
    </citation>
    <scope>NUCLEOTIDE SEQUENCE [LARGE SCALE GENOMIC DNA]</scope>
    <source>
        <strain evidence="3 4">Egypt</strain>
    </source>
</reference>
<evidence type="ECO:0000313" key="3">
    <source>
        <dbReference type="EMBL" id="VDP91681.1"/>
    </source>
</evidence>
<keyword evidence="1" id="KW-0472">Membrane</keyword>
<keyword evidence="4" id="KW-1185">Reference proteome</keyword>
<dbReference type="EMBL" id="UZAN01057512">
    <property type="protein sequence ID" value="VDP91681.1"/>
    <property type="molecule type" value="Genomic_DNA"/>
</dbReference>
<evidence type="ECO:0000259" key="2">
    <source>
        <dbReference type="Pfam" id="PF24173"/>
    </source>
</evidence>
<accession>A0A183B5C4</accession>
<gene>
    <name evidence="3" type="ORF">ECPE_LOCUS14409</name>
</gene>
<dbReference type="OrthoDB" id="49511at2759"/>
<dbReference type="Pfam" id="PF24173">
    <property type="entry name" value="TPR_TTI1_N"/>
    <property type="match status" value="1"/>
</dbReference>
<evidence type="ECO:0000256" key="1">
    <source>
        <dbReference type="SAM" id="Phobius"/>
    </source>
</evidence>
<name>A0A183B5C4_9TREM</name>
<feature type="domain" description="TTI1 N-terminal TPR" evidence="2">
    <location>
        <begin position="13"/>
        <end position="283"/>
    </location>
</feature>
<keyword evidence="1" id="KW-0812">Transmembrane</keyword>
<reference evidence="5" key="1">
    <citation type="submission" date="2016-06" db="UniProtKB">
        <authorList>
            <consortium name="WormBaseParasite"/>
        </authorList>
    </citation>
    <scope>IDENTIFICATION</scope>
</reference>
<dbReference type="WBParaSite" id="ECPE_0001444901-mRNA-1">
    <property type="protein sequence ID" value="ECPE_0001444901-mRNA-1"/>
    <property type="gene ID" value="ECPE_0001444901"/>
</dbReference>
<dbReference type="Proteomes" id="UP000272942">
    <property type="component" value="Unassembled WGS sequence"/>
</dbReference>
<dbReference type="InterPro" id="IPR057566">
    <property type="entry name" value="TPR_TTI1_N"/>
</dbReference>
<keyword evidence="1" id="KW-1133">Transmembrane helix</keyword>
<sequence>MDSRNWRQEFTELEITLSNSKQSDRNHLLRLIHPTLIVFLRKNENLTSDKIDHVFRIYNIVCVQWKEYIDPLISQEILEGISAVLFRLSDVANKHNLPWSCLSEECCLTLARVIRASILVSVQRPSNVLLYSAKNLPLLSHMCSTLLEMSEFASWRAVRLESLGALKVLFRPSDQISKRSSLVKIRKSVTHFLPGVCQTLHRIVTGDQKIGSLVKELSLDTWAVCLTVVFAQVDPVCSPNGDSTASDTQATTMPRPDSSLFSKEWYDTTVPRLQVLIQNTVDNFLHVQLNSDAVDGDRMSIAFIRWLSALLSDCIPSIERQLALPLRNTVVSGLVSLAARNSPSDWTEKTLETQGSVLARDALLHFVKRSDEPVTGSSLPEALNGSRLIRKITIEAVSNQIALLTMHMPISVDANSLSVLASSRDLLHRFCAGLAEFLAFHISCVELFGDSSTSANSLTVLPPHQGNRIRFPNTFVKSFQQFRDPKTLLMVQSVAARIASQDDTVDLFMETCQDVMLLSSGLHRNPCLLLMLSGLAGYLHNGTFHFVGFVLVLNFSHFWWAYFQH</sequence>
<evidence type="ECO:0000313" key="4">
    <source>
        <dbReference type="Proteomes" id="UP000272942"/>
    </source>
</evidence>
<proteinExistence type="predicted"/>
<dbReference type="AlphaFoldDB" id="A0A183B5C4"/>
<protein>
    <submittedName>
        <fullName evidence="5">DUF2428 domain-containing protein</fullName>
    </submittedName>
</protein>